<proteinExistence type="predicted"/>
<dbReference type="EMBL" id="JAAMPC010000331">
    <property type="protein sequence ID" value="KAG2242859.1"/>
    <property type="molecule type" value="Genomic_DNA"/>
</dbReference>
<dbReference type="AlphaFoldDB" id="A0A8X7P3Q3"/>
<accession>A0A8X7P3Q3</accession>
<evidence type="ECO:0000313" key="1">
    <source>
        <dbReference type="EMBL" id="KAG2242859.1"/>
    </source>
</evidence>
<organism evidence="1 2">
    <name type="scientific">Brassica carinata</name>
    <name type="common">Ethiopian mustard</name>
    <name type="synonym">Abyssinian cabbage</name>
    <dbReference type="NCBI Taxonomy" id="52824"/>
    <lineage>
        <taxon>Eukaryota</taxon>
        <taxon>Viridiplantae</taxon>
        <taxon>Streptophyta</taxon>
        <taxon>Embryophyta</taxon>
        <taxon>Tracheophyta</taxon>
        <taxon>Spermatophyta</taxon>
        <taxon>Magnoliopsida</taxon>
        <taxon>eudicotyledons</taxon>
        <taxon>Gunneridae</taxon>
        <taxon>Pentapetalae</taxon>
        <taxon>rosids</taxon>
        <taxon>malvids</taxon>
        <taxon>Brassicales</taxon>
        <taxon>Brassicaceae</taxon>
        <taxon>Brassiceae</taxon>
        <taxon>Brassica</taxon>
    </lineage>
</organism>
<sequence length="90" mass="9908">MGAVNLVELGNDPGYIAACHYGADYKIEYSESIDTHIASSTIPMSHRRPMNTIPRSSTGSIWLTSSHYQIIVIQTLPFNNPTKEGVMTIP</sequence>
<comment type="caution">
    <text evidence="1">The sequence shown here is derived from an EMBL/GenBank/DDBJ whole genome shotgun (WGS) entry which is preliminary data.</text>
</comment>
<dbReference type="Proteomes" id="UP000886595">
    <property type="component" value="Unassembled WGS sequence"/>
</dbReference>
<dbReference type="OrthoDB" id="10455578at2759"/>
<gene>
    <name evidence="1" type="ORF">Bca52824_095297</name>
</gene>
<evidence type="ECO:0000313" key="2">
    <source>
        <dbReference type="Proteomes" id="UP000886595"/>
    </source>
</evidence>
<keyword evidence="2" id="KW-1185">Reference proteome</keyword>
<protein>
    <submittedName>
        <fullName evidence="1">Uncharacterized protein</fullName>
    </submittedName>
</protein>
<name>A0A8X7P3Q3_BRACI</name>
<reference evidence="1 2" key="1">
    <citation type="submission" date="2020-02" db="EMBL/GenBank/DDBJ databases">
        <authorList>
            <person name="Ma Q."/>
            <person name="Huang Y."/>
            <person name="Song X."/>
            <person name="Pei D."/>
        </authorList>
    </citation>
    <scope>NUCLEOTIDE SEQUENCE [LARGE SCALE GENOMIC DNA]</scope>
    <source>
        <strain evidence="1">Sxm20200214</strain>
        <tissue evidence="1">Leaf</tissue>
    </source>
</reference>